<dbReference type="AlphaFoldDB" id="A0AAN5D1F0"/>
<gene>
    <name evidence="1" type="ORF">PMAYCL1PPCAC_24953</name>
</gene>
<dbReference type="EMBL" id="BTRK01000005">
    <property type="protein sequence ID" value="GMR54758.1"/>
    <property type="molecule type" value="Genomic_DNA"/>
</dbReference>
<sequence length="150" mass="17876">SYNVKVEPLEFKDESIDYFSEVKEEDSVLHSTEVEEMPLLDYYGTDEIKEESVDMKEEPIDEFPKLEQEEPNADMYFPYTGISRPGYCTNSKNEMLTERRKLIKKKEMEMQRMRKQFLIPTTFKPTFNREKIAAMNLQPAQRIEPRKCDL</sequence>
<keyword evidence="2" id="KW-1185">Reference proteome</keyword>
<proteinExistence type="predicted"/>
<evidence type="ECO:0000313" key="2">
    <source>
        <dbReference type="Proteomes" id="UP001328107"/>
    </source>
</evidence>
<name>A0AAN5D1F0_9BILA</name>
<feature type="non-terminal residue" evidence="1">
    <location>
        <position position="1"/>
    </location>
</feature>
<evidence type="ECO:0000313" key="1">
    <source>
        <dbReference type="EMBL" id="GMR54758.1"/>
    </source>
</evidence>
<reference evidence="2" key="1">
    <citation type="submission" date="2022-10" db="EMBL/GenBank/DDBJ databases">
        <title>Genome assembly of Pristionchus species.</title>
        <authorList>
            <person name="Yoshida K."/>
            <person name="Sommer R.J."/>
        </authorList>
    </citation>
    <scope>NUCLEOTIDE SEQUENCE [LARGE SCALE GENOMIC DNA]</scope>
    <source>
        <strain evidence="2">RS5460</strain>
    </source>
</reference>
<protein>
    <submittedName>
        <fullName evidence="1">Uncharacterized protein</fullName>
    </submittedName>
</protein>
<organism evidence="1 2">
    <name type="scientific">Pristionchus mayeri</name>
    <dbReference type="NCBI Taxonomy" id="1317129"/>
    <lineage>
        <taxon>Eukaryota</taxon>
        <taxon>Metazoa</taxon>
        <taxon>Ecdysozoa</taxon>
        <taxon>Nematoda</taxon>
        <taxon>Chromadorea</taxon>
        <taxon>Rhabditida</taxon>
        <taxon>Rhabditina</taxon>
        <taxon>Diplogasteromorpha</taxon>
        <taxon>Diplogasteroidea</taxon>
        <taxon>Neodiplogasteridae</taxon>
        <taxon>Pristionchus</taxon>
    </lineage>
</organism>
<accession>A0AAN5D1F0</accession>
<dbReference type="Proteomes" id="UP001328107">
    <property type="component" value="Unassembled WGS sequence"/>
</dbReference>
<comment type="caution">
    <text evidence="1">The sequence shown here is derived from an EMBL/GenBank/DDBJ whole genome shotgun (WGS) entry which is preliminary data.</text>
</comment>
<feature type="non-terminal residue" evidence="1">
    <location>
        <position position="150"/>
    </location>
</feature>